<evidence type="ECO:0000313" key="2">
    <source>
        <dbReference type="EMBL" id="PWN54608.1"/>
    </source>
</evidence>
<evidence type="ECO:0000313" key="3">
    <source>
        <dbReference type="Proteomes" id="UP000251800"/>
    </source>
</evidence>
<gene>
    <name evidence="2" type="ORF">DEH80_16425</name>
    <name evidence="1" type="ORF">DEH80_17050</name>
</gene>
<name>A0A383XPQ4_9GAMM</name>
<dbReference type="Proteomes" id="UP000251800">
    <property type="component" value="Unassembled WGS sequence"/>
</dbReference>
<dbReference type="EMBL" id="QEQK01000038">
    <property type="protein sequence ID" value="PWN54514.1"/>
    <property type="molecule type" value="Genomic_DNA"/>
</dbReference>
<keyword evidence="3" id="KW-1185">Reference proteome</keyword>
<organism evidence="2 3">
    <name type="scientific">Abyssibacter profundi</name>
    <dbReference type="NCBI Taxonomy" id="2182787"/>
    <lineage>
        <taxon>Bacteria</taxon>
        <taxon>Pseudomonadati</taxon>
        <taxon>Pseudomonadota</taxon>
        <taxon>Gammaproteobacteria</taxon>
        <taxon>Chromatiales</taxon>
        <taxon>Oceanococcaceae</taxon>
        <taxon>Abyssibacter</taxon>
    </lineage>
</organism>
<reference evidence="2 3" key="1">
    <citation type="submission" date="2018-05" db="EMBL/GenBank/DDBJ databases">
        <title>Abyssibacter profundi OUC007T gen. nov., sp. nov, a marine bacterium isolated from seawater of the Mariana Trench.</title>
        <authorList>
            <person name="Zhou S."/>
        </authorList>
    </citation>
    <scope>NUCLEOTIDE SEQUENCE [LARGE SCALE GENOMIC DNA]</scope>
    <source>
        <strain evidence="2 3">OUC007</strain>
    </source>
</reference>
<dbReference type="AlphaFoldDB" id="A0A383XPQ4"/>
<evidence type="ECO:0000313" key="1">
    <source>
        <dbReference type="EMBL" id="PWN54514.1"/>
    </source>
</evidence>
<protein>
    <submittedName>
        <fullName evidence="2">IS110 family transposase</fullName>
    </submittedName>
</protein>
<comment type="caution">
    <text evidence="2">The sequence shown here is derived from an EMBL/GenBank/DDBJ whole genome shotgun (WGS) entry which is preliminary data.</text>
</comment>
<accession>A0A383XPQ4</accession>
<feature type="non-terminal residue" evidence="2">
    <location>
        <position position="1"/>
    </location>
</feature>
<proteinExistence type="predicted"/>
<dbReference type="EMBL" id="QEQK01000021">
    <property type="protein sequence ID" value="PWN54608.1"/>
    <property type="molecule type" value="Genomic_DNA"/>
</dbReference>
<sequence length="62" mass="6688">SARRNQNAGRPLSPLQHWALGVQARSNHNKAACAVANKLARIAWASWANGTCFDPEYQAVAA</sequence>